<proteinExistence type="predicted"/>
<evidence type="ECO:0000313" key="1">
    <source>
        <dbReference type="EMBL" id="MCH4293196.1"/>
    </source>
</evidence>
<organism evidence="1 2">
    <name type="scientific">Shewanella zhuhaiensis</name>
    <dbReference type="NCBI Taxonomy" id="2919576"/>
    <lineage>
        <taxon>Bacteria</taxon>
        <taxon>Pseudomonadati</taxon>
        <taxon>Pseudomonadota</taxon>
        <taxon>Gammaproteobacteria</taxon>
        <taxon>Alteromonadales</taxon>
        <taxon>Shewanellaceae</taxon>
        <taxon>Shewanella</taxon>
    </lineage>
</organism>
<name>A0AAJ1EYQ5_9GAMM</name>
<gene>
    <name evidence="1" type="ORF">MJ923_02610</name>
</gene>
<evidence type="ECO:0000313" key="2">
    <source>
        <dbReference type="Proteomes" id="UP001297581"/>
    </source>
</evidence>
<dbReference type="InterPro" id="IPR021316">
    <property type="entry name" value="DUF2913"/>
</dbReference>
<dbReference type="AlphaFoldDB" id="A0AAJ1EYQ5"/>
<dbReference type="RefSeq" id="WP_240589793.1">
    <property type="nucleotide sequence ID" value="NZ_JAKUDL010000001.1"/>
</dbReference>
<keyword evidence="2" id="KW-1185">Reference proteome</keyword>
<dbReference type="Pfam" id="PF11140">
    <property type="entry name" value="DUF2913"/>
    <property type="match status" value="1"/>
</dbReference>
<dbReference type="EMBL" id="JAKUDL010000001">
    <property type="protein sequence ID" value="MCH4293196.1"/>
    <property type="molecule type" value="Genomic_DNA"/>
</dbReference>
<sequence length="211" mass="23106">MSTPGYNQTLLSMASDALDALAASSAGSSHATAAQQSHFLCSWMAQALKDKRYAKCIADDLTQWVRQGRSLGADANLTSLLERIRSQYTALMQSPTALGSALASMLDAAREQDFIVYSDTPIKTKLKLDADGQASMIVCADEYQANIRDGELIKPISLYVRCNEQVLARLAFEHGLMLTLGDKKASLIKHHKAYRLYPDNELPSLALLTNH</sequence>
<comment type="caution">
    <text evidence="1">The sequence shown here is derived from an EMBL/GenBank/DDBJ whole genome shotgun (WGS) entry which is preliminary data.</text>
</comment>
<reference evidence="1 2" key="1">
    <citation type="submission" date="2022-02" db="EMBL/GenBank/DDBJ databases">
        <title>The genome sequence of Shewanella sp. 3B26.</title>
        <authorList>
            <person name="Du J."/>
        </authorList>
    </citation>
    <scope>NUCLEOTIDE SEQUENCE [LARGE SCALE GENOMIC DNA]</scope>
    <source>
        <strain evidence="1 2">3B26</strain>
    </source>
</reference>
<protein>
    <submittedName>
        <fullName evidence="1">DUF2913 family protein</fullName>
    </submittedName>
</protein>
<accession>A0AAJ1EYQ5</accession>
<dbReference type="Proteomes" id="UP001297581">
    <property type="component" value="Unassembled WGS sequence"/>
</dbReference>